<dbReference type="InterPro" id="IPR007696">
    <property type="entry name" value="DNA_mismatch_repair_MutS_core"/>
</dbReference>
<dbReference type="RefSeq" id="WP_341837129.1">
    <property type="nucleotide sequence ID" value="NZ_CP149822.1"/>
</dbReference>
<evidence type="ECO:0000259" key="4">
    <source>
        <dbReference type="SMART" id="SM00534"/>
    </source>
</evidence>
<dbReference type="InterPro" id="IPR027417">
    <property type="entry name" value="P-loop_NTPase"/>
</dbReference>
<dbReference type="Pfam" id="PF05192">
    <property type="entry name" value="MutS_III"/>
    <property type="match status" value="1"/>
</dbReference>
<evidence type="ECO:0000313" key="5">
    <source>
        <dbReference type="EMBL" id="WZN42295.1"/>
    </source>
</evidence>
<dbReference type="PANTHER" id="PTHR11361">
    <property type="entry name" value="DNA MISMATCH REPAIR PROTEIN MUTS FAMILY MEMBER"/>
    <property type="match status" value="1"/>
</dbReference>
<evidence type="ECO:0000256" key="2">
    <source>
        <dbReference type="ARBA" id="ARBA00022840"/>
    </source>
</evidence>
<dbReference type="Pfam" id="PF00488">
    <property type="entry name" value="MutS_V"/>
    <property type="match status" value="1"/>
</dbReference>
<sequence>MAFSIDQQTINDLDIFNKEEQRSIFGLFNRCATIGGAAVLEEMFRKPLSDEAAINRRASILRYFAAQAWAFPFKSAYFDEAERYLANRDERTRLSARQTSLAGKVAGIIAPAVAEKQMLHAVQEIVSLIRDVSAFISRFQLQESDPYQGEIASIRAILKLPAFRRMLAGKDKLPADALAGFDTVLRFRYRDEMRRLLLHLYEMDAYISAGKVAASQGFVFPRTRSGEALSLQLRGVFHPLVKNAVPNTVEMTASGNFIFLTGANMAGKSTFMKCLGTALYLAHIGFPVPAASMEFTVMDGMFTTINLPDNLGAGASHFYAEVLRVKKIVQEVNSGKRLFIIFDELFRGTNVKDAYDGTVAVAGGFARRKNSFFVISTHIIEAGAALKNTVPDMQFLFLPTFMNGTHPVYSYKLEAGITNDRHGMVIIQNEGILSLLAAGLRKKSVV</sequence>
<accession>A0ABZ2YRX3</accession>
<evidence type="ECO:0000256" key="1">
    <source>
        <dbReference type="ARBA" id="ARBA00022741"/>
    </source>
</evidence>
<gene>
    <name evidence="5" type="ORF">WJU16_04510</name>
</gene>
<organism evidence="5 6">
    <name type="scientific">Chitinophaga pollutisoli</name>
    <dbReference type="NCBI Taxonomy" id="3133966"/>
    <lineage>
        <taxon>Bacteria</taxon>
        <taxon>Pseudomonadati</taxon>
        <taxon>Bacteroidota</taxon>
        <taxon>Chitinophagia</taxon>
        <taxon>Chitinophagales</taxon>
        <taxon>Chitinophagaceae</taxon>
        <taxon>Chitinophaga</taxon>
    </lineage>
</organism>
<keyword evidence="1" id="KW-0547">Nucleotide-binding</keyword>
<reference evidence="6" key="1">
    <citation type="submission" date="2024-03" db="EMBL/GenBank/DDBJ databases">
        <title>Chitinophaga horti sp. nov., isolated from garden soil.</title>
        <authorList>
            <person name="Lee D.S."/>
            <person name="Han D.M."/>
            <person name="Baek J.H."/>
            <person name="Choi D.G."/>
            <person name="Jeon J.H."/>
            <person name="Jeon C.O."/>
        </authorList>
    </citation>
    <scope>NUCLEOTIDE SEQUENCE [LARGE SCALE GENOMIC DNA]</scope>
    <source>
        <strain evidence="6">GPA1</strain>
    </source>
</reference>
<keyword evidence="2" id="KW-0067">ATP-binding</keyword>
<protein>
    <submittedName>
        <fullName evidence="5">DNA mismatch repair protein</fullName>
    </submittedName>
</protein>
<dbReference type="InterPro" id="IPR000432">
    <property type="entry name" value="DNA_mismatch_repair_MutS_C"/>
</dbReference>
<dbReference type="Gene3D" id="1.10.1420.10">
    <property type="match status" value="1"/>
</dbReference>
<dbReference type="PANTHER" id="PTHR11361:SF99">
    <property type="entry name" value="DNA MISMATCH REPAIR PROTEIN"/>
    <property type="match status" value="1"/>
</dbReference>
<dbReference type="Proteomes" id="UP001485459">
    <property type="component" value="Chromosome"/>
</dbReference>
<feature type="domain" description="DNA mismatch repair proteins mutS family" evidence="4">
    <location>
        <begin position="255"/>
        <end position="444"/>
    </location>
</feature>
<evidence type="ECO:0000313" key="6">
    <source>
        <dbReference type="Proteomes" id="UP001485459"/>
    </source>
</evidence>
<keyword evidence="6" id="KW-1185">Reference proteome</keyword>
<name>A0ABZ2YRX3_9BACT</name>
<dbReference type="SMART" id="SM00534">
    <property type="entry name" value="MUTSac"/>
    <property type="match status" value="1"/>
</dbReference>
<proteinExistence type="predicted"/>
<dbReference type="InterPro" id="IPR045076">
    <property type="entry name" value="MutS"/>
</dbReference>
<dbReference type="Gene3D" id="3.40.50.300">
    <property type="entry name" value="P-loop containing nucleotide triphosphate hydrolases"/>
    <property type="match status" value="1"/>
</dbReference>
<keyword evidence="3" id="KW-0238">DNA-binding</keyword>
<dbReference type="SUPFAM" id="SSF52540">
    <property type="entry name" value="P-loop containing nucleoside triphosphate hydrolases"/>
    <property type="match status" value="1"/>
</dbReference>
<dbReference type="InterPro" id="IPR036187">
    <property type="entry name" value="DNA_mismatch_repair_MutS_sf"/>
</dbReference>
<dbReference type="EMBL" id="CP149822">
    <property type="protein sequence ID" value="WZN42295.1"/>
    <property type="molecule type" value="Genomic_DNA"/>
</dbReference>
<dbReference type="SUPFAM" id="SSF48334">
    <property type="entry name" value="DNA repair protein MutS, domain III"/>
    <property type="match status" value="1"/>
</dbReference>
<evidence type="ECO:0000256" key="3">
    <source>
        <dbReference type="ARBA" id="ARBA00023125"/>
    </source>
</evidence>